<feature type="domain" description="Transglycosylase SLT" evidence="1">
    <location>
        <begin position="275"/>
        <end position="389"/>
    </location>
</feature>
<evidence type="ECO:0000313" key="3">
    <source>
        <dbReference type="Proteomes" id="UP000826725"/>
    </source>
</evidence>
<accession>A0A8D5JCG7</accession>
<dbReference type="Proteomes" id="UP000826725">
    <property type="component" value="Chromosome"/>
</dbReference>
<dbReference type="InterPro" id="IPR008258">
    <property type="entry name" value="Transglycosylase_SLT_dom_1"/>
</dbReference>
<name>A0A8D5JCG7_9BACT</name>
<dbReference type="Pfam" id="PF01464">
    <property type="entry name" value="SLT"/>
    <property type="match status" value="1"/>
</dbReference>
<reference evidence="2" key="1">
    <citation type="submission" date="2020-09" db="EMBL/GenBank/DDBJ databases">
        <title>Desulfogranum mesoprofundum gen. nov., sp. nov., a novel mesophilic, sulfate-reducing chemolithoautotroph isolated from a deep-sea hydrothermal vent chimney in the Suiyo Seamount.</title>
        <authorList>
            <person name="Hashimoto Y."/>
            <person name="Nakagawa S."/>
        </authorList>
    </citation>
    <scope>NUCLEOTIDE SEQUENCE</scope>
    <source>
        <strain evidence="2">KT2</strain>
    </source>
</reference>
<evidence type="ECO:0000313" key="2">
    <source>
        <dbReference type="EMBL" id="BCL59583.1"/>
    </source>
</evidence>
<organism evidence="2 3">
    <name type="scientific">Desulfomarina profundi</name>
    <dbReference type="NCBI Taxonomy" id="2772557"/>
    <lineage>
        <taxon>Bacteria</taxon>
        <taxon>Pseudomonadati</taxon>
        <taxon>Thermodesulfobacteriota</taxon>
        <taxon>Desulfobulbia</taxon>
        <taxon>Desulfobulbales</taxon>
        <taxon>Desulfobulbaceae</taxon>
        <taxon>Desulfomarina</taxon>
    </lineage>
</organism>
<evidence type="ECO:0000259" key="1">
    <source>
        <dbReference type="Pfam" id="PF01464"/>
    </source>
</evidence>
<dbReference type="EMBL" id="AP024086">
    <property type="protein sequence ID" value="BCL59583.1"/>
    <property type="molecule type" value="Genomic_DNA"/>
</dbReference>
<sequence length="420" mass="48068">MVQKGGLFAELLSEVESVYEPAGENRPLTSAEIEDLVGLWETWDAFLVQLVTAIAGYSTADSEHQVLIDVLLSARYEFSAALAGQRVSRDFVRIQFLNAWKRLAPIFRKQLYSAGGENGLGFLAFFTAADALEVFDKMGPTIGIEISRQGLLRLARMLDSKVGKLRYVPDVDSRLRNLLELPRIQERNQSLPLPEEPGIDLDDMKKEPISFFRNMFVAPVCAESLPGFKEILKWKVPKKNIERYVLRVRKVLDGAIGQLLAREQISKSLHGAFREMINAMAWQESCLRQFVVKNRKLTYLLSYNRSSVGIMQVNERVWRGLYDRGRLRWDIRYNALAGCEIADLYLRKYVLAGQKEPALDKDLMVRTVYAMYNGGPGQYKKFLTREKKKRHFRSDLLFAEKLGWVRSGKWQNLSRCLLGG</sequence>
<keyword evidence="3" id="KW-1185">Reference proteome</keyword>
<dbReference type="KEGG" id="dbk:DGMP_02760"/>
<protein>
    <recommendedName>
        <fullName evidence="1">Transglycosylase SLT domain-containing protein</fullName>
    </recommendedName>
</protein>
<dbReference type="AlphaFoldDB" id="A0A8D5JCG7"/>
<proteinExistence type="predicted"/>
<dbReference type="RefSeq" id="WP_228855791.1">
    <property type="nucleotide sequence ID" value="NZ_AP024086.1"/>
</dbReference>
<gene>
    <name evidence="2" type="ORF">DGMP_02760</name>
</gene>
<dbReference type="CDD" id="cd00254">
    <property type="entry name" value="LT-like"/>
    <property type="match status" value="1"/>
</dbReference>